<dbReference type="EMBL" id="JAGFBR010000012">
    <property type="protein sequence ID" value="KAH0458548.1"/>
    <property type="molecule type" value="Genomic_DNA"/>
</dbReference>
<accession>A0AAV7GS47</accession>
<dbReference type="Proteomes" id="UP000775213">
    <property type="component" value="Unassembled WGS sequence"/>
</dbReference>
<name>A0AAV7GS47_DENCH</name>
<comment type="caution">
    <text evidence="2">The sequence shown here is derived from an EMBL/GenBank/DDBJ whole genome shotgun (WGS) entry which is preliminary data.</text>
</comment>
<feature type="region of interest" description="Disordered" evidence="1">
    <location>
        <begin position="1"/>
        <end position="38"/>
    </location>
</feature>
<sequence length="351" mass="39910">MTDSSKASNQRRTVDITSKMSSSKSSENDSGLTDASKLIPFTRDGDRKRYDDVAPTISSDSLAVIRKKFHLPNEVLIITPKRSNKAQTPPPGFVAVYEMTLRAGLRFPPALELLDIFKACGIIDNNHRGLNMGHSCKWDRLKELPSSLYVGEEDILRILKFPDTKSLQQEQRYISQCVTEECLFKKKETTTLDIEAISLKAIKEFKKSAAYHREIQNRVQEAYEIFFDVESLEEGFTRGFLKGVWLVHRKTGVEIEGLTPSQASEDSSPDSGDKDIESELKKVLFSDDDVDIAYDVHYWLSLNPLHLRNVPRRENLWLVLLRLAIEDEVLGIVSHRRRQTGAGENIRDGRV</sequence>
<gene>
    <name evidence="2" type="ORF">IEQ34_013863</name>
</gene>
<organism evidence="2 3">
    <name type="scientific">Dendrobium chrysotoxum</name>
    <name type="common">Orchid</name>
    <dbReference type="NCBI Taxonomy" id="161865"/>
    <lineage>
        <taxon>Eukaryota</taxon>
        <taxon>Viridiplantae</taxon>
        <taxon>Streptophyta</taxon>
        <taxon>Embryophyta</taxon>
        <taxon>Tracheophyta</taxon>
        <taxon>Spermatophyta</taxon>
        <taxon>Magnoliopsida</taxon>
        <taxon>Liliopsida</taxon>
        <taxon>Asparagales</taxon>
        <taxon>Orchidaceae</taxon>
        <taxon>Epidendroideae</taxon>
        <taxon>Malaxideae</taxon>
        <taxon>Dendrobiinae</taxon>
        <taxon>Dendrobium</taxon>
    </lineage>
</organism>
<reference evidence="2 3" key="1">
    <citation type="journal article" date="2021" name="Hortic Res">
        <title>Chromosome-scale assembly of the Dendrobium chrysotoxum genome enhances the understanding of orchid evolution.</title>
        <authorList>
            <person name="Zhang Y."/>
            <person name="Zhang G.Q."/>
            <person name="Zhang D."/>
            <person name="Liu X.D."/>
            <person name="Xu X.Y."/>
            <person name="Sun W.H."/>
            <person name="Yu X."/>
            <person name="Zhu X."/>
            <person name="Wang Z.W."/>
            <person name="Zhao X."/>
            <person name="Zhong W.Y."/>
            <person name="Chen H."/>
            <person name="Yin W.L."/>
            <person name="Huang T."/>
            <person name="Niu S.C."/>
            <person name="Liu Z.J."/>
        </authorList>
    </citation>
    <scope>NUCLEOTIDE SEQUENCE [LARGE SCALE GENOMIC DNA]</scope>
    <source>
        <strain evidence="2">Lindl</strain>
    </source>
</reference>
<feature type="compositionally biased region" description="Polar residues" evidence="1">
    <location>
        <begin position="1"/>
        <end position="11"/>
    </location>
</feature>
<keyword evidence="3" id="KW-1185">Reference proteome</keyword>
<evidence type="ECO:0000256" key="1">
    <source>
        <dbReference type="SAM" id="MobiDB-lite"/>
    </source>
</evidence>
<evidence type="ECO:0000313" key="3">
    <source>
        <dbReference type="Proteomes" id="UP000775213"/>
    </source>
</evidence>
<evidence type="ECO:0000313" key="2">
    <source>
        <dbReference type="EMBL" id="KAH0458548.1"/>
    </source>
</evidence>
<protein>
    <submittedName>
        <fullName evidence="2">Uncharacterized protein</fullName>
    </submittedName>
</protein>
<dbReference type="AlphaFoldDB" id="A0AAV7GS47"/>
<proteinExistence type="predicted"/>